<reference evidence="7 8" key="1">
    <citation type="submission" date="2015-04" db="EMBL/GenBank/DDBJ databases">
        <authorList>
            <person name="Syromyatnikov M.Y."/>
            <person name="Popov V.N."/>
        </authorList>
    </citation>
    <scope>NUCLEOTIDE SEQUENCE [LARGE SCALE GENOMIC DNA]</scope>
</reference>
<evidence type="ECO:0000256" key="6">
    <source>
        <dbReference type="SAM" id="MobiDB-lite"/>
    </source>
</evidence>
<feature type="transmembrane region" description="Helical" evidence="5">
    <location>
        <begin position="143"/>
        <end position="163"/>
    </location>
</feature>
<keyword evidence="3 5" id="KW-1133">Transmembrane helix</keyword>
<feature type="transmembrane region" description="Helical" evidence="5">
    <location>
        <begin position="81"/>
        <end position="99"/>
    </location>
</feature>
<gene>
    <name evidence="7" type="primary">similar to Protein lifeguard 1</name>
    <name evidence="7" type="ORF">CLUMA_CG008730</name>
</gene>
<feature type="transmembrane region" description="Helical" evidence="5">
    <location>
        <begin position="169"/>
        <end position="187"/>
    </location>
</feature>
<comment type="similarity">
    <text evidence="5">Belongs to the BI1 family.</text>
</comment>
<keyword evidence="2 5" id="KW-0812">Transmembrane</keyword>
<evidence type="ECO:0000256" key="5">
    <source>
        <dbReference type="RuleBase" id="RU004379"/>
    </source>
</evidence>
<evidence type="ECO:0000313" key="8">
    <source>
        <dbReference type="Proteomes" id="UP000183832"/>
    </source>
</evidence>
<feature type="region of interest" description="Disordered" evidence="6">
    <location>
        <begin position="1"/>
        <end position="38"/>
    </location>
</feature>
<feature type="compositionally biased region" description="Polar residues" evidence="6">
    <location>
        <begin position="1"/>
        <end position="21"/>
    </location>
</feature>
<dbReference type="OrthoDB" id="7933078at2759"/>
<dbReference type="EMBL" id="CVRI01000041">
    <property type="protein sequence ID" value="CRK95402.1"/>
    <property type="molecule type" value="Genomic_DNA"/>
</dbReference>
<evidence type="ECO:0000256" key="3">
    <source>
        <dbReference type="ARBA" id="ARBA00022989"/>
    </source>
</evidence>
<evidence type="ECO:0000256" key="1">
    <source>
        <dbReference type="ARBA" id="ARBA00004141"/>
    </source>
</evidence>
<dbReference type="AlphaFoldDB" id="A0A1J1I6N5"/>
<dbReference type="PANTHER" id="PTHR23291">
    <property type="entry name" value="BAX INHIBITOR-RELATED"/>
    <property type="match status" value="1"/>
</dbReference>
<evidence type="ECO:0000256" key="4">
    <source>
        <dbReference type="ARBA" id="ARBA00023136"/>
    </source>
</evidence>
<feature type="transmembrane region" description="Helical" evidence="5">
    <location>
        <begin position="222"/>
        <end position="240"/>
    </location>
</feature>
<dbReference type="InterPro" id="IPR006214">
    <property type="entry name" value="Bax_inhibitor_1-related"/>
</dbReference>
<feature type="compositionally biased region" description="Low complexity" evidence="6">
    <location>
        <begin position="26"/>
        <end position="38"/>
    </location>
</feature>
<dbReference type="PANTHER" id="PTHR23291:SF47">
    <property type="entry name" value="TRANSMEMBRANE BAX INHIBITOR MOTIF CONTAINING 7"/>
    <property type="match status" value="1"/>
</dbReference>
<feature type="transmembrane region" description="Helical" evidence="5">
    <location>
        <begin position="199"/>
        <end position="216"/>
    </location>
</feature>
<evidence type="ECO:0000313" key="7">
    <source>
        <dbReference type="EMBL" id="CRK95402.1"/>
    </source>
</evidence>
<organism evidence="7 8">
    <name type="scientific">Clunio marinus</name>
    <dbReference type="NCBI Taxonomy" id="568069"/>
    <lineage>
        <taxon>Eukaryota</taxon>
        <taxon>Metazoa</taxon>
        <taxon>Ecdysozoa</taxon>
        <taxon>Arthropoda</taxon>
        <taxon>Hexapoda</taxon>
        <taxon>Insecta</taxon>
        <taxon>Pterygota</taxon>
        <taxon>Neoptera</taxon>
        <taxon>Endopterygota</taxon>
        <taxon>Diptera</taxon>
        <taxon>Nematocera</taxon>
        <taxon>Chironomoidea</taxon>
        <taxon>Chironomidae</taxon>
        <taxon>Clunio</taxon>
    </lineage>
</organism>
<feature type="transmembrane region" description="Helical" evidence="5">
    <location>
        <begin position="111"/>
        <end position="131"/>
    </location>
</feature>
<keyword evidence="8" id="KW-1185">Reference proteome</keyword>
<proteinExistence type="inferred from homology"/>
<dbReference type="STRING" id="568069.A0A1J1I6N5"/>
<keyword evidence="4 5" id="KW-0472">Membrane</keyword>
<dbReference type="GO" id="GO:0016020">
    <property type="term" value="C:membrane"/>
    <property type="evidence" value="ECO:0007669"/>
    <property type="project" value="UniProtKB-SubCell"/>
</dbReference>
<dbReference type="Proteomes" id="UP000183832">
    <property type="component" value="Unassembled WGS sequence"/>
</dbReference>
<dbReference type="Pfam" id="PF01027">
    <property type="entry name" value="Bax1-I"/>
    <property type="match status" value="1"/>
</dbReference>
<evidence type="ECO:0000256" key="2">
    <source>
        <dbReference type="ARBA" id="ARBA00022692"/>
    </source>
</evidence>
<comment type="subcellular location">
    <subcellularLocation>
        <location evidence="1">Membrane</location>
        <topology evidence="1">Multi-pass membrane protein</topology>
    </subcellularLocation>
</comment>
<protein>
    <submittedName>
        <fullName evidence="7">CLUMA_CG008730, isoform A</fullName>
    </submittedName>
</protein>
<sequence length="263" mass="30384">MQYQHSGNYQNQQGQHQFYNGQGQGYPNNHPQQPAYYPNQPNQPQQIFHVQQQQPQPPYTDAEDSEAKGFEFDDQLIRRGFIKKIQLFVTFGIICWFVYHEPTNRWAKDAIIFWIVLLVAFIIVTIVLSCFDEIRRKTPLNIILLGIYTILMGLLLGVTAVFYDSFEVVLAIGITIVVTIALTIFAFQTKWDFTTMGGILFVSLIVCLLLLIFGIIFRSEILVIVIASVVALIFCIYLVYDIQMMMGEFDYLEKNDRSQINKQ</sequence>
<name>A0A1J1I6N5_9DIPT</name>
<accession>A0A1J1I6N5</accession>